<dbReference type="EMBL" id="RFFJ01000392">
    <property type="protein sequence ID" value="RMI26227.1"/>
    <property type="molecule type" value="Genomic_DNA"/>
</dbReference>
<proteinExistence type="predicted"/>
<name>A0A3M2KKD8_9ACTN</name>
<protein>
    <submittedName>
        <fullName evidence="1">Type 2 lantipeptide synthetase LanM</fullName>
    </submittedName>
</protein>
<organism evidence="1 2">
    <name type="scientific">Streptomyces triticirhizae</name>
    <dbReference type="NCBI Taxonomy" id="2483353"/>
    <lineage>
        <taxon>Bacteria</taxon>
        <taxon>Bacillati</taxon>
        <taxon>Actinomycetota</taxon>
        <taxon>Actinomycetes</taxon>
        <taxon>Kitasatosporales</taxon>
        <taxon>Streptomycetaceae</taxon>
        <taxon>Streptomyces</taxon>
    </lineage>
</organism>
<dbReference type="SUPFAM" id="SSF158745">
    <property type="entry name" value="LanC-like"/>
    <property type="match status" value="1"/>
</dbReference>
<gene>
    <name evidence="1" type="ORF">EBN88_29890</name>
</gene>
<dbReference type="GO" id="GO:0031179">
    <property type="term" value="P:peptide modification"/>
    <property type="evidence" value="ECO:0007669"/>
    <property type="project" value="InterPro"/>
</dbReference>
<evidence type="ECO:0000313" key="1">
    <source>
        <dbReference type="EMBL" id="RMI26227.1"/>
    </source>
</evidence>
<evidence type="ECO:0000313" key="2">
    <source>
        <dbReference type="Proteomes" id="UP000278673"/>
    </source>
</evidence>
<dbReference type="Gene3D" id="1.50.10.10">
    <property type="match status" value="1"/>
</dbReference>
<feature type="non-terminal residue" evidence="1">
    <location>
        <position position="149"/>
    </location>
</feature>
<dbReference type="Proteomes" id="UP000278673">
    <property type="component" value="Unassembled WGS sequence"/>
</dbReference>
<reference evidence="1 2" key="1">
    <citation type="submission" date="2018-10" db="EMBL/GenBank/DDBJ databases">
        <title>Isolation, diversity and antifungal activity of actinobacteria from wheat.</title>
        <authorList>
            <person name="Han C."/>
        </authorList>
    </citation>
    <scope>NUCLEOTIDE SEQUENCE [LARGE SCALE GENOMIC DNA]</scope>
    <source>
        <strain evidence="1 2">NEAU-YY642</strain>
    </source>
</reference>
<keyword evidence="2" id="KW-1185">Reference proteome</keyword>
<dbReference type="AlphaFoldDB" id="A0A3M2KKD8"/>
<dbReference type="InterPro" id="IPR007822">
    <property type="entry name" value="LANC-like"/>
</dbReference>
<dbReference type="GO" id="GO:0005975">
    <property type="term" value="P:carbohydrate metabolic process"/>
    <property type="evidence" value="ECO:0007669"/>
    <property type="project" value="InterPro"/>
</dbReference>
<accession>A0A3M2KKD8</accession>
<dbReference type="Pfam" id="PF05147">
    <property type="entry name" value="LANC_like"/>
    <property type="match status" value="1"/>
</dbReference>
<dbReference type="InterPro" id="IPR012341">
    <property type="entry name" value="6hp_glycosidase-like_sf"/>
</dbReference>
<sequence length="149" mass="15121">MGERLLALARADEGRINWLGLHLLGDNRWYLGPQGASLADGYPGTALFLAELGHATGRGRYLSAAADAVTRPLPDTLRLLAAHPELARAVGPGGFFGVGGLAYAAARLAQLLDSARLTAALPDALTALAAAGEAAESVTLAEGLAGALP</sequence>
<comment type="caution">
    <text evidence="1">The sequence shown here is derived from an EMBL/GenBank/DDBJ whole genome shotgun (WGS) entry which is preliminary data.</text>
</comment>